<dbReference type="EMBL" id="JACXXH010000007">
    <property type="protein sequence ID" value="MBD3864249.1"/>
    <property type="molecule type" value="Genomic_DNA"/>
</dbReference>
<feature type="signal peptide" evidence="11">
    <location>
        <begin position="1"/>
        <end position="23"/>
    </location>
</feature>
<comment type="subcellular location">
    <subcellularLocation>
        <location evidence="1">Cell outer membrane</location>
        <topology evidence="1">Multi-pass membrane protein</topology>
    </subcellularLocation>
</comment>
<keyword evidence="12" id="KW-0675">Receptor</keyword>
<evidence type="ECO:0000256" key="2">
    <source>
        <dbReference type="ARBA" id="ARBA00022448"/>
    </source>
</evidence>
<dbReference type="Gene3D" id="2.40.170.20">
    <property type="entry name" value="TonB-dependent receptor, beta-barrel domain"/>
    <property type="match status" value="1"/>
</dbReference>
<dbReference type="InterPro" id="IPR036942">
    <property type="entry name" value="Beta-barrel_TonB_sf"/>
</dbReference>
<dbReference type="RefSeq" id="WP_191101593.1">
    <property type="nucleotide sequence ID" value="NZ_JACXXH010000007.1"/>
</dbReference>
<accession>A0ABR8LYP6</accession>
<evidence type="ECO:0000256" key="6">
    <source>
        <dbReference type="ARBA" id="ARBA00022729"/>
    </source>
</evidence>
<evidence type="ECO:0000256" key="10">
    <source>
        <dbReference type="ARBA" id="ARBA00023237"/>
    </source>
</evidence>
<sequence>MFSTKKQIILTIASLLITVFAFAQEREGDTIQTGVIDVVKPYTPSISDAFKVKETPTLDDTETATKKEVKYNIFSFPVASTFTPAKGKAAVVDKAKKVKLYDNYATLGVGTYTTVVGEAYLNHAIGRDQIFSAYVGHHSSQGDIENVLTDNGFSDSKLNLTYTKKDRDYSWTALGGFQYKTYNWYGLQQPLFNQATADSLDVGHSFINGYVGGDITFEDAIVSSGSVLYRRFGDNLGSGENRFKANAIGTINIQDNDVDVEVFTDYVGGSFEKAYADPNQINYGNFQIGLAPTFQLKQDDLTVDLGVKAVYLNDTEASKSKFFIYPNIAASYRLVDEVLIAFGGVTGGLNQNSYYDFAQENPFISPNLFIAPTDQQYKAFAGIKGKLSNTMSYSVSGNYTSEKNKALYINNDISTTSEPYTYGNSFGLVYDDVSTFSVAGELNVDINRNFTLGIKGEYFSYDVTNQMEAWNLPDLTASVFLDYQITDQWFAGANLFYVGERKDQFNIPNLISPNTGIVTLDSYFDANAHVGYHINDRFSVFAKANNIVGEEYTKWQNTPVQGIQFLAGATYKFDFQ</sequence>
<keyword evidence="7" id="KW-0408">Iron</keyword>
<dbReference type="PANTHER" id="PTHR32552:SF68">
    <property type="entry name" value="FERRICHROME OUTER MEMBRANE TRANSPORTER_PHAGE RECEPTOR"/>
    <property type="match status" value="1"/>
</dbReference>
<keyword evidence="10" id="KW-0998">Cell outer membrane</keyword>
<evidence type="ECO:0000256" key="3">
    <source>
        <dbReference type="ARBA" id="ARBA00022452"/>
    </source>
</evidence>
<keyword evidence="13" id="KW-1185">Reference proteome</keyword>
<evidence type="ECO:0000256" key="5">
    <source>
        <dbReference type="ARBA" id="ARBA00022692"/>
    </source>
</evidence>
<keyword evidence="2" id="KW-0813">Transport</keyword>
<evidence type="ECO:0000256" key="8">
    <source>
        <dbReference type="ARBA" id="ARBA00023065"/>
    </source>
</evidence>
<dbReference type="InterPro" id="IPR039426">
    <property type="entry name" value="TonB-dep_rcpt-like"/>
</dbReference>
<dbReference type="Proteomes" id="UP000627521">
    <property type="component" value="Unassembled WGS sequence"/>
</dbReference>
<dbReference type="PANTHER" id="PTHR32552">
    <property type="entry name" value="FERRICHROME IRON RECEPTOR-RELATED"/>
    <property type="match status" value="1"/>
</dbReference>
<keyword evidence="6 11" id="KW-0732">Signal</keyword>
<keyword evidence="3" id="KW-1134">Transmembrane beta strand</keyword>
<name>A0ABR8LYP6_9FLAO</name>
<reference evidence="12 13" key="1">
    <citation type="submission" date="2020-09" db="EMBL/GenBank/DDBJ databases">
        <title>Bacillus nautilus sp. nov., Chryseoglobus crepusculi sp. nov, and Psychrobacter noctis sp. nov., isolated from deep-sea sponges from the equatorial Atlantic.</title>
        <authorList>
            <person name="Stennett H.L."/>
            <person name="Williams S.E."/>
        </authorList>
    </citation>
    <scope>NUCLEOTIDE SEQUENCE [LARGE SCALE GENOMIC DNA]</scope>
    <source>
        <strain evidence="12 13">28M-24</strain>
    </source>
</reference>
<keyword evidence="8" id="KW-0406">Ion transport</keyword>
<evidence type="ECO:0000256" key="1">
    <source>
        <dbReference type="ARBA" id="ARBA00004571"/>
    </source>
</evidence>
<evidence type="ECO:0000256" key="4">
    <source>
        <dbReference type="ARBA" id="ARBA00022496"/>
    </source>
</evidence>
<evidence type="ECO:0000256" key="11">
    <source>
        <dbReference type="SAM" id="SignalP"/>
    </source>
</evidence>
<keyword evidence="5" id="KW-0812">Transmembrane</keyword>
<evidence type="ECO:0000256" key="7">
    <source>
        <dbReference type="ARBA" id="ARBA00023004"/>
    </source>
</evidence>
<dbReference type="SUPFAM" id="SSF56935">
    <property type="entry name" value="Porins"/>
    <property type="match status" value="1"/>
</dbReference>
<evidence type="ECO:0000313" key="12">
    <source>
        <dbReference type="EMBL" id="MBD3864249.1"/>
    </source>
</evidence>
<organism evidence="12 13">
    <name type="scientific">Olleya marilimosa</name>
    <dbReference type="NCBI Taxonomy" id="272164"/>
    <lineage>
        <taxon>Bacteria</taxon>
        <taxon>Pseudomonadati</taxon>
        <taxon>Bacteroidota</taxon>
        <taxon>Flavobacteriia</taxon>
        <taxon>Flavobacteriales</taxon>
        <taxon>Flavobacteriaceae</taxon>
    </lineage>
</organism>
<keyword evidence="9" id="KW-0472">Membrane</keyword>
<comment type="caution">
    <text evidence="12">The sequence shown here is derived from an EMBL/GenBank/DDBJ whole genome shotgun (WGS) entry which is preliminary data.</text>
</comment>
<proteinExistence type="predicted"/>
<gene>
    <name evidence="12" type="ORF">IEG06_12390</name>
</gene>
<protein>
    <submittedName>
        <fullName evidence="12">TonB-dependent receptor</fullName>
    </submittedName>
</protein>
<keyword evidence="4" id="KW-0410">Iron transport</keyword>
<evidence type="ECO:0000313" key="13">
    <source>
        <dbReference type="Proteomes" id="UP000627521"/>
    </source>
</evidence>
<evidence type="ECO:0000256" key="9">
    <source>
        <dbReference type="ARBA" id="ARBA00023136"/>
    </source>
</evidence>
<feature type="chain" id="PRO_5046815039" evidence="11">
    <location>
        <begin position="24"/>
        <end position="576"/>
    </location>
</feature>